<reference evidence="2" key="1">
    <citation type="submission" date="2022-06" db="EMBL/GenBank/DDBJ databases">
        <title>Sequencing the genomes of 1000 actinobacteria strains.</title>
        <authorList>
            <person name="Klenk H.-P."/>
        </authorList>
    </citation>
    <scope>NUCLEOTIDE SEQUENCE</scope>
    <source>
        <strain evidence="2">DSM 22016</strain>
    </source>
</reference>
<name>A0A9X2KDI5_9MICO</name>
<dbReference type="RefSeq" id="WP_156997575.1">
    <property type="nucleotide sequence ID" value="NZ_BAAANU010000013.1"/>
</dbReference>
<keyword evidence="1" id="KW-0472">Membrane</keyword>
<proteinExistence type="predicted"/>
<dbReference type="AlphaFoldDB" id="A0A9X2KDI5"/>
<keyword evidence="1" id="KW-0812">Transmembrane</keyword>
<sequence length="151" mass="15408">MRRTARDGLRAAADEAGSASLEFLTVGLLLFVPIVYLILSMSAIQAGAFAVEGAARHAARLSAGGASSAGPGSIESAVRIILDDYGVDASSAAVTIDCETATCDQAGERVEVSVRARIPLPLAPEMFGATLTSVPVEATATAQVSRFAVAR</sequence>
<feature type="transmembrane region" description="Helical" evidence="1">
    <location>
        <begin position="21"/>
        <end position="39"/>
    </location>
</feature>
<gene>
    <name evidence="2" type="ORF">BJ978_003001</name>
</gene>
<protein>
    <recommendedName>
        <fullName evidence="4">TadE family protein</fullName>
    </recommendedName>
</protein>
<evidence type="ECO:0000313" key="2">
    <source>
        <dbReference type="EMBL" id="MCP2372325.1"/>
    </source>
</evidence>
<dbReference type="EMBL" id="JAMZDY010000001">
    <property type="protein sequence ID" value="MCP2372325.1"/>
    <property type="molecule type" value="Genomic_DNA"/>
</dbReference>
<keyword evidence="3" id="KW-1185">Reference proteome</keyword>
<dbReference type="Proteomes" id="UP001139722">
    <property type="component" value="Unassembled WGS sequence"/>
</dbReference>
<dbReference type="OrthoDB" id="5118919at2"/>
<keyword evidence="1" id="KW-1133">Transmembrane helix</keyword>
<comment type="caution">
    <text evidence="2">The sequence shown here is derived from an EMBL/GenBank/DDBJ whole genome shotgun (WGS) entry which is preliminary data.</text>
</comment>
<evidence type="ECO:0000313" key="3">
    <source>
        <dbReference type="Proteomes" id="UP001139722"/>
    </source>
</evidence>
<organism evidence="2 3">
    <name type="scientific">Agromyces terreus</name>
    <dbReference type="NCBI Taxonomy" id="424795"/>
    <lineage>
        <taxon>Bacteria</taxon>
        <taxon>Bacillati</taxon>
        <taxon>Actinomycetota</taxon>
        <taxon>Actinomycetes</taxon>
        <taxon>Micrococcales</taxon>
        <taxon>Microbacteriaceae</taxon>
        <taxon>Agromyces</taxon>
    </lineage>
</organism>
<evidence type="ECO:0008006" key="4">
    <source>
        <dbReference type="Google" id="ProtNLM"/>
    </source>
</evidence>
<accession>A0A9X2KDI5</accession>
<evidence type="ECO:0000256" key="1">
    <source>
        <dbReference type="SAM" id="Phobius"/>
    </source>
</evidence>